<dbReference type="InParanoid" id="A0A7J7BT63"/>
<organism evidence="2 3">
    <name type="scientific">Tripterygium wilfordii</name>
    <name type="common">Thunder God vine</name>
    <dbReference type="NCBI Taxonomy" id="458696"/>
    <lineage>
        <taxon>Eukaryota</taxon>
        <taxon>Viridiplantae</taxon>
        <taxon>Streptophyta</taxon>
        <taxon>Embryophyta</taxon>
        <taxon>Tracheophyta</taxon>
        <taxon>Spermatophyta</taxon>
        <taxon>Magnoliopsida</taxon>
        <taxon>eudicotyledons</taxon>
        <taxon>Gunneridae</taxon>
        <taxon>Pentapetalae</taxon>
        <taxon>rosids</taxon>
        <taxon>fabids</taxon>
        <taxon>Celastrales</taxon>
        <taxon>Celastraceae</taxon>
        <taxon>Tripterygium</taxon>
    </lineage>
</organism>
<gene>
    <name evidence="2" type="ORF">HS088_TW23G00013</name>
</gene>
<name>A0A7J7BT63_TRIWF</name>
<feature type="compositionally biased region" description="Low complexity" evidence="1">
    <location>
        <begin position="210"/>
        <end position="235"/>
    </location>
</feature>
<reference evidence="2 3" key="1">
    <citation type="journal article" date="2020" name="Nat. Commun.">
        <title>Genome of Tripterygium wilfordii and identification of cytochrome P450 involved in triptolide biosynthesis.</title>
        <authorList>
            <person name="Tu L."/>
            <person name="Su P."/>
            <person name="Zhang Z."/>
            <person name="Gao L."/>
            <person name="Wang J."/>
            <person name="Hu T."/>
            <person name="Zhou J."/>
            <person name="Zhang Y."/>
            <person name="Zhao Y."/>
            <person name="Liu Y."/>
            <person name="Song Y."/>
            <person name="Tong Y."/>
            <person name="Lu Y."/>
            <person name="Yang J."/>
            <person name="Xu C."/>
            <person name="Jia M."/>
            <person name="Peters R.J."/>
            <person name="Huang L."/>
            <person name="Gao W."/>
        </authorList>
    </citation>
    <scope>NUCLEOTIDE SEQUENCE [LARGE SCALE GENOMIC DNA]</scope>
    <source>
        <strain evidence="3">cv. XIE 37</strain>
        <tissue evidence="2">Leaf</tissue>
    </source>
</reference>
<protein>
    <submittedName>
        <fullName evidence="2">Uncharacterized protein</fullName>
    </submittedName>
</protein>
<dbReference type="EMBL" id="JAAARO010000023">
    <property type="protein sequence ID" value="KAF5725292.1"/>
    <property type="molecule type" value="Genomic_DNA"/>
</dbReference>
<feature type="region of interest" description="Disordered" evidence="1">
    <location>
        <begin position="23"/>
        <end position="62"/>
    </location>
</feature>
<comment type="caution">
    <text evidence="2">The sequence shown here is derived from an EMBL/GenBank/DDBJ whole genome shotgun (WGS) entry which is preliminary data.</text>
</comment>
<dbReference type="FunCoup" id="A0A7J7BT63">
    <property type="interactions" value="359"/>
</dbReference>
<feature type="region of interest" description="Disordered" evidence="1">
    <location>
        <begin position="208"/>
        <end position="241"/>
    </location>
</feature>
<evidence type="ECO:0000313" key="3">
    <source>
        <dbReference type="Proteomes" id="UP000593562"/>
    </source>
</evidence>
<dbReference type="OrthoDB" id="776574at2759"/>
<dbReference type="Proteomes" id="UP000593562">
    <property type="component" value="Unassembled WGS sequence"/>
</dbReference>
<dbReference type="PANTHER" id="PTHR34193">
    <property type="entry name" value="OS11G0199801 PROTEIN"/>
    <property type="match status" value="1"/>
</dbReference>
<dbReference type="PANTHER" id="PTHR34193:SF1">
    <property type="entry name" value="EXPRESSED PROTEIN"/>
    <property type="match status" value="1"/>
</dbReference>
<accession>A0A7J7BT63</accession>
<keyword evidence="3" id="KW-1185">Reference proteome</keyword>
<sequence>MFDSAKNPRSRYDSYGSHVVLNRESDYGAETDDSGDSTPPLWRTSPNRPLLRPNQYRDLSPEAKTQAILRGQMELMEMVGRMPESSYELSLKDLVEHPLRQDNFMEEQRVNIDHEISTRRREQEVLRRKKNNEKKLQMMNRNGIIENRGFLLNMGFPVSSWGSVKTTKKKKENLNSTDSKVLPKPGVAEGGGEKEWWKKRYVVSAGENESVGLSSNSGSSKSSGSSSSRSSSRSSSSRHKDGGCWALICTKQGKMAD</sequence>
<evidence type="ECO:0000256" key="1">
    <source>
        <dbReference type="SAM" id="MobiDB-lite"/>
    </source>
</evidence>
<evidence type="ECO:0000313" key="2">
    <source>
        <dbReference type="EMBL" id="KAF5725292.1"/>
    </source>
</evidence>
<dbReference type="AlphaFoldDB" id="A0A7J7BT63"/>
<feature type="region of interest" description="Disordered" evidence="1">
    <location>
        <begin position="166"/>
        <end position="193"/>
    </location>
</feature>
<proteinExistence type="predicted"/>